<gene>
    <name evidence="1" type="ORF">BN971_00632</name>
</gene>
<dbReference type="EMBL" id="CSTD01000001">
    <property type="protein sequence ID" value="CPR05716.1"/>
    <property type="molecule type" value="Genomic_DNA"/>
</dbReference>
<accession>A0A0U0W3D5</accession>
<dbReference type="Proteomes" id="UP000198875">
    <property type="component" value="Unassembled WGS sequence"/>
</dbReference>
<dbReference type="RefSeq" id="WP_090349782.1">
    <property type="nucleotide sequence ID" value="NZ_CSTD01000001.1"/>
</dbReference>
<proteinExistence type="predicted"/>
<dbReference type="AlphaFoldDB" id="A0A0U0W3D5"/>
<evidence type="ECO:0000313" key="2">
    <source>
        <dbReference type="Proteomes" id="UP000198875"/>
    </source>
</evidence>
<sequence length="70" mass="6474" precursor="true">MKKAMAVFGSASALALVVGIGGIGVNPAGGPPTATHQPSAVPSALGAAPGHDGTAVHVATLVGCVAGLDC</sequence>
<protein>
    <submittedName>
        <fullName evidence="1">Uncharacterized protein</fullName>
    </submittedName>
</protein>
<evidence type="ECO:0000313" key="1">
    <source>
        <dbReference type="EMBL" id="CPR05716.1"/>
    </source>
</evidence>
<organism evidence="1 2">
    <name type="scientific">Mycobacterium bohemicum DSM 44277</name>
    <dbReference type="NCBI Taxonomy" id="1236609"/>
    <lineage>
        <taxon>Bacteria</taxon>
        <taxon>Bacillati</taxon>
        <taxon>Actinomycetota</taxon>
        <taxon>Actinomycetes</taxon>
        <taxon>Mycobacteriales</taxon>
        <taxon>Mycobacteriaceae</taxon>
        <taxon>Mycobacterium</taxon>
    </lineage>
</organism>
<reference evidence="1 2" key="1">
    <citation type="submission" date="2015-03" db="EMBL/GenBank/DDBJ databases">
        <authorList>
            <person name="Murphy D."/>
        </authorList>
    </citation>
    <scope>NUCLEOTIDE SEQUENCE [LARGE SCALE GENOMIC DNA]</scope>
    <source>
        <strain evidence="1 2">DSM 44277</strain>
    </source>
</reference>
<name>A0A0U0W3D5_MYCBE</name>